<proteinExistence type="predicted"/>
<keyword evidence="9" id="KW-1185">Reference proteome</keyword>
<evidence type="ECO:0000256" key="3">
    <source>
        <dbReference type="ARBA" id="ARBA00022692"/>
    </source>
</evidence>
<evidence type="ECO:0000256" key="5">
    <source>
        <dbReference type="ARBA" id="ARBA00023136"/>
    </source>
</evidence>
<feature type="transmembrane region" description="Helical" evidence="7">
    <location>
        <begin position="297"/>
        <end position="320"/>
    </location>
</feature>
<keyword evidence="5 7" id="KW-0472">Membrane</keyword>
<dbReference type="Proteomes" id="UP001163387">
    <property type="component" value="Chromosome"/>
</dbReference>
<dbReference type="CDD" id="cd06580">
    <property type="entry name" value="TM_PBP1_transp_TpRbsC_like"/>
    <property type="match status" value="1"/>
</dbReference>
<feature type="transmembrane region" description="Helical" evidence="7">
    <location>
        <begin position="209"/>
        <end position="226"/>
    </location>
</feature>
<feature type="transmembrane region" description="Helical" evidence="7">
    <location>
        <begin position="255"/>
        <end position="277"/>
    </location>
</feature>
<reference evidence="8 9" key="1">
    <citation type="journal article" date="2022" name="Front. Microbiol.">
        <title>Male-killing mechanisms vary between Spiroplasma species.</title>
        <authorList>
            <person name="Arai H."/>
            <person name="Inoue M."/>
            <person name="Kageyama D."/>
        </authorList>
    </citation>
    <scope>NUCLEOTIDE SEQUENCE [LARGE SCALE GENOMIC DNA]</scope>
    <source>
        <strain evidence="9">sHm</strain>
    </source>
</reference>
<keyword evidence="3 7" id="KW-0812">Transmembrane</keyword>
<feature type="transmembrane region" description="Helical" evidence="7">
    <location>
        <begin position="332"/>
        <end position="354"/>
    </location>
</feature>
<keyword evidence="2" id="KW-1003">Cell membrane</keyword>
<evidence type="ECO:0000256" key="1">
    <source>
        <dbReference type="ARBA" id="ARBA00004651"/>
    </source>
</evidence>
<feature type="coiled-coil region" evidence="6">
    <location>
        <begin position="419"/>
        <end position="506"/>
    </location>
</feature>
<evidence type="ECO:0000313" key="8">
    <source>
        <dbReference type="EMBL" id="BDT02714.1"/>
    </source>
</evidence>
<dbReference type="PANTHER" id="PTHR47089:SF1">
    <property type="entry name" value="GUANOSINE ABC TRANSPORTER PERMEASE PROTEIN NUPP"/>
    <property type="match status" value="1"/>
</dbReference>
<accession>A0ABM8BS77</accession>
<feature type="transmembrane region" description="Helical" evidence="7">
    <location>
        <begin position="128"/>
        <end position="151"/>
    </location>
</feature>
<organism evidence="8 9">
    <name type="scientific">Spiroplasma ixodetis</name>
    <dbReference type="NCBI Taxonomy" id="2141"/>
    <lineage>
        <taxon>Bacteria</taxon>
        <taxon>Bacillati</taxon>
        <taxon>Mycoplasmatota</taxon>
        <taxon>Mollicutes</taxon>
        <taxon>Entomoplasmatales</taxon>
        <taxon>Spiroplasmataceae</taxon>
        <taxon>Spiroplasma</taxon>
    </lineage>
</organism>
<dbReference type="RefSeq" id="WP_281748978.1">
    <property type="nucleotide sequence ID" value="NZ_AP026933.1"/>
</dbReference>
<protein>
    <submittedName>
        <fullName evidence="8">ABC transporter permease</fullName>
    </submittedName>
</protein>
<evidence type="ECO:0000256" key="7">
    <source>
        <dbReference type="SAM" id="Phobius"/>
    </source>
</evidence>
<feature type="transmembrane region" description="Helical" evidence="7">
    <location>
        <begin position="78"/>
        <end position="95"/>
    </location>
</feature>
<dbReference type="EMBL" id="AP026933">
    <property type="protein sequence ID" value="BDT02714.1"/>
    <property type="molecule type" value="Genomic_DNA"/>
</dbReference>
<feature type="transmembrane region" description="Helical" evidence="7">
    <location>
        <begin position="102"/>
        <end position="122"/>
    </location>
</feature>
<evidence type="ECO:0000256" key="4">
    <source>
        <dbReference type="ARBA" id="ARBA00022989"/>
    </source>
</evidence>
<name>A0ABM8BS77_9MOLU</name>
<feature type="transmembrane region" description="Helical" evidence="7">
    <location>
        <begin position="160"/>
        <end position="178"/>
    </location>
</feature>
<feature type="coiled-coil region" evidence="6">
    <location>
        <begin position="637"/>
        <end position="713"/>
    </location>
</feature>
<keyword evidence="6" id="KW-0175">Coiled coil</keyword>
<keyword evidence="4 7" id="KW-1133">Transmembrane helix</keyword>
<dbReference type="InterPro" id="IPR001851">
    <property type="entry name" value="ABC_transp_permease"/>
</dbReference>
<dbReference type="Pfam" id="PF02653">
    <property type="entry name" value="BPD_transp_2"/>
    <property type="match status" value="1"/>
</dbReference>
<evidence type="ECO:0000313" key="9">
    <source>
        <dbReference type="Proteomes" id="UP001163387"/>
    </source>
</evidence>
<dbReference type="PANTHER" id="PTHR47089">
    <property type="entry name" value="ABC TRANSPORTER, PERMEASE PROTEIN"/>
    <property type="match status" value="1"/>
</dbReference>
<evidence type="ECO:0000256" key="2">
    <source>
        <dbReference type="ARBA" id="ARBA00022475"/>
    </source>
</evidence>
<feature type="transmembrane region" description="Helical" evidence="7">
    <location>
        <begin position="33"/>
        <end position="58"/>
    </location>
</feature>
<evidence type="ECO:0000256" key="6">
    <source>
        <dbReference type="SAM" id="Coils"/>
    </source>
</evidence>
<sequence length="766" mass="87957">MFKQKTWFLKRRSRLYLGSKEMNSNLTKFKGSIFAIIFGLIIACFVIIGSGQNAFTYFQLLLTYAFTSWPANNWDNTLVWWAIYIVAGLALVISFRLGMFNIGVAGQMLAAGAVVIAIGVRYDLSQPLAIISAFFAGVLAAILVALVTVLLKVFFNVHEVVTSILLNWTIWYLVKWLFKINKDLYDADHGTSATIHDSMSMSINGYNCILPLLISIILIITVWLLLKKTTLGYKIRTVGLNPFAAVYSGINHKHYCITSFVISGALAGVMAVIYYIAKNPSISFLTDDLPTIGFDSIAVALVGQINPIGVVGSAFLWGLIKSGGSIGSVLTLPTATGDIIFGVIIYSAACAVLLSRLQPIKFLIRYLNIAFDGEKRKVTNSFIAKMYYHFIENFKIKRQYNKLKSDLIKEKNNKINHLKIEYNKSLSDYESKVKNLKQNLSQEINKLKQELSDQLKSLKNELVKTNDKKLKEQLILKKCQLQITYKIEIKELIKKYKIDKEQLKGKYNKILWDDKSVVKNLKQNLSQEINKVNSDINLQLQAVINNKNDKVGVNWAQFFQENKALNHYIYKQYNAIWKKGKIGNWNNFQQEIKTIYGESLNMYINEKMKYENNVYNYKQDLIREIILLKKQKAILDKSRVKDLKLNLYREINKLKQELSDELKSLKNQKVKTDDKKIKKQLILAKHQLQTNYKNNVKELIKNYKINKQQLKSQIIPINSNINILTKQFTKKAEIEKTTFINKFTDIFKNEQQAIMKIKTERTGEKS</sequence>
<comment type="subcellular location">
    <subcellularLocation>
        <location evidence="1">Cell membrane</location>
        <topology evidence="1">Multi-pass membrane protein</topology>
    </subcellularLocation>
</comment>
<gene>
    <name evidence="8" type="primary">rbsC-1</name>
    <name evidence="8" type="ORF">SHM_03600</name>
</gene>